<keyword evidence="5" id="KW-1185">Reference proteome</keyword>
<evidence type="ECO:0000313" key="5">
    <source>
        <dbReference type="Proteomes" id="UP001476950"/>
    </source>
</evidence>
<comment type="similarity">
    <text evidence="1 2">Belongs to the anti-sigma-factor antagonist family.</text>
</comment>
<dbReference type="PANTHER" id="PTHR33495">
    <property type="entry name" value="ANTI-SIGMA FACTOR ANTAGONIST TM_1081-RELATED-RELATED"/>
    <property type="match status" value="1"/>
</dbReference>
<protein>
    <recommendedName>
        <fullName evidence="2">Anti-sigma factor antagonist</fullName>
    </recommendedName>
</protein>
<dbReference type="EMBL" id="JAMPLM010000001">
    <property type="protein sequence ID" value="MEP1056838.1"/>
    <property type="molecule type" value="Genomic_DNA"/>
</dbReference>
<sequence>MQNVLVRPQTAVLQPLGSLNAGNVTVFQQQLNAAIQSEHHSSLLIDMAQVESIDSAGLMTLVTALSMAQRLNKRFSLCAISHSVRIIFELTQLDRAFEILEGRYAFSEATA</sequence>
<reference evidence="4 5" key="1">
    <citation type="submission" date="2022-04" db="EMBL/GenBank/DDBJ databases">
        <title>Positive selection, recombination, and allopatry shape intraspecific diversity of widespread and dominant cyanobacteria.</title>
        <authorList>
            <person name="Wei J."/>
            <person name="Shu W."/>
            <person name="Hu C."/>
        </authorList>
    </citation>
    <scope>NUCLEOTIDE SEQUENCE [LARGE SCALE GENOMIC DNA]</scope>
    <source>
        <strain evidence="4 5">AS-A4</strain>
    </source>
</reference>
<dbReference type="Pfam" id="PF01740">
    <property type="entry name" value="STAS"/>
    <property type="match status" value="1"/>
</dbReference>
<evidence type="ECO:0000256" key="1">
    <source>
        <dbReference type="ARBA" id="ARBA00009013"/>
    </source>
</evidence>
<dbReference type="Proteomes" id="UP001476950">
    <property type="component" value="Unassembled WGS sequence"/>
</dbReference>
<proteinExistence type="inferred from homology"/>
<evidence type="ECO:0000259" key="3">
    <source>
        <dbReference type="PROSITE" id="PS50801"/>
    </source>
</evidence>
<feature type="domain" description="STAS" evidence="3">
    <location>
        <begin position="1"/>
        <end position="111"/>
    </location>
</feature>
<dbReference type="PROSITE" id="PS50801">
    <property type="entry name" value="STAS"/>
    <property type="match status" value="1"/>
</dbReference>
<dbReference type="CDD" id="cd07043">
    <property type="entry name" value="STAS_anti-anti-sigma_factors"/>
    <property type="match status" value="1"/>
</dbReference>
<dbReference type="SUPFAM" id="SSF52091">
    <property type="entry name" value="SpoIIaa-like"/>
    <property type="match status" value="1"/>
</dbReference>
<accession>A0ABV0KC69</accession>
<gene>
    <name evidence="4" type="ORF">NDI38_00210</name>
</gene>
<comment type="caution">
    <text evidence="4">The sequence shown here is derived from an EMBL/GenBank/DDBJ whole genome shotgun (WGS) entry which is preliminary data.</text>
</comment>
<dbReference type="InterPro" id="IPR003658">
    <property type="entry name" value="Anti-sigma_ant"/>
</dbReference>
<dbReference type="InterPro" id="IPR036513">
    <property type="entry name" value="STAS_dom_sf"/>
</dbReference>
<evidence type="ECO:0000256" key="2">
    <source>
        <dbReference type="RuleBase" id="RU003749"/>
    </source>
</evidence>
<dbReference type="PANTHER" id="PTHR33495:SF2">
    <property type="entry name" value="ANTI-SIGMA FACTOR ANTAGONIST TM_1081-RELATED"/>
    <property type="match status" value="1"/>
</dbReference>
<dbReference type="RefSeq" id="WP_190453164.1">
    <property type="nucleotide sequence ID" value="NZ_JAMPLM010000001.1"/>
</dbReference>
<organism evidence="4 5">
    <name type="scientific">Stenomitos frigidus AS-A4</name>
    <dbReference type="NCBI Taxonomy" id="2933935"/>
    <lineage>
        <taxon>Bacteria</taxon>
        <taxon>Bacillati</taxon>
        <taxon>Cyanobacteriota</taxon>
        <taxon>Cyanophyceae</taxon>
        <taxon>Leptolyngbyales</taxon>
        <taxon>Leptolyngbyaceae</taxon>
        <taxon>Stenomitos</taxon>
    </lineage>
</organism>
<dbReference type="NCBIfam" id="TIGR00377">
    <property type="entry name" value="ant_ant_sig"/>
    <property type="match status" value="1"/>
</dbReference>
<dbReference type="InterPro" id="IPR002645">
    <property type="entry name" value="STAS_dom"/>
</dbReference>
<dbReference type="Gene3D" id="3.30.750.24">
    <property type="entry name" value="STAS domain"/>
    <property type="match status" value="1"/>
</dbReference>
<name>A0ABV0KC69_9CYAN</name>
<evidence type="ECO:0000313" key="4">
    <source>
        <dbReference type="EMBL" id="MEP1056838.1"/>
    </source>
</evidence>